<dbReference type="SUPFAM" id="SSF57850">
    <property type="entry name" value="RING/U-box"/>
    <property type="match status" value="1"/>
</dbReference>
<evidence type="ECO:0000313" key="1">
    <source>
        <dbReference type="EMBL" id="KAK5971062.1"/>
    </source>
</evidence>
<comment type="caution">
    <text evidence="1">The sequence shown here is derived from an EMBL/GenBank/DDBJ whole genome shotgun (WGS) entry which is preliminary data.</text>
</comment>
<dbReference type="EMBL" id="WIXE01018283">
    <property type="protein sequence ID" value="KAK5971062.1"/>
    <property type="molecule type" value="Genomic_DNA"/>
</dbReference>
<proteinExistence type="predicted"/>
<dbReference type="PANTHER" id="PTHR31063:SF3">
    <property type="entry name" value="ENHANCER OF POLYCOMB-LIKE PROTEIN"/>
    <property type="match status" value="1"/>
</dbReference>
<dbReference type="PANTHER" id="PTHR31063">
    <property type="entry name" value="PROTEIN CBG08668"/>
    <property type="match status" value="1"/>
</dbReference>
<feature type="non-terminal residue" evidence="1">
    <location>
        <position position="460"/>
    </location>
</feature>
<protein>
    <recommendedName>
        <fullName evidence="3">RBR-type E3 ubiquitin transferase</fullName>
    </recommendedName>
</protein>
<sequence length="460" mass="52934">MWKPMLILFFELQEDSRVLRIRVNASSRYLSGFDRDAFLYRAGRQSDFVSLFHHITESVRSLRKLDAPKEKSRFSENTELFAADVNSEMLAIKANRCSEYDRLQFLRDLMNDVDGTNDEPEYIPSVRCCCSSSKCELFETKDGMSCKDCITSYVVHQLRLNRAPVDIPLVSTEDLSSIDLLYAILPAPLISVLLKMSYSYYCHLRDPSVVFAECPRCTVEVTISSSTEGFTSCVCPECETHWCWLCNSEPHWPMNCEEFKQWNSKWDQQYFIDKYGLQPGEDLLRITCLCNNVLLLPSESAHNTRCRCGYRYDKSGLMSSDCKGNPWNGNMRKYHSLAGKPKQGYQVTVERITPMQLIGKEFADICTEARNLRFDKKKMLAFDKSAIACQLENNDLANQRKTGLIMVENCTAWLYLHRREVTAATCKSAVSRLFQRLRSIENDISETWPSSILLRNAEAL</sequence>
<accession>A0AAN8F2K6</accession>
<evidence type="ECO:0008006" key="3">
    <source>
        <dbReference type="Google" id="ProtNLM"/>
    </source>
</evidence>
<dbReference type="AlphaFoldDB" id="A0AAN8F2K6"/>
<evidence type="ECO:0000313" key="2">
    <source>
        <dbReference type="Proteomes" id="UP001331761"/>
    </source>
</evidence>
<name>A0AAN8F2K6_TRICO</name>
<keyword evidence="2" id="KW-1185">Reference proteome</keyword>
<gene>
    <name evidence="1" type="ORF">GCK32_011499</name>
</gene>
<reference evidence="1 2" key="1">
    <citation type="submission" date="2019-10" db="EMBL/GenBank/DDBJ databases">
        <title>Assembly and Annotation for the nematode Trichostrongylus colubriformis.</title>
        <authorList>
            <person name="Martin J."/>
        </authorList>
    </citation>
    <scope>NUCLEOTIDE SEQUENCE [LARGE SCALE GENOMIC DNA]</scope>
    <source>
        <strain evidence="1">G859</strain>
        <tissue evidence="1">Whole worm</tissue>
    </source>
</reference>
<organism evidence="1 2">
    <name type="scientific">Trichostrongylus colubriformis</name>
    <name type="common">Black scour worm</name>
    <dbReference type="NCBI Taxonomy" id="6319"/>
    <lineage>
        <taxon>Eukaryota</taxon>
        <taxon>Metazoa</taxon>
        <taxon>Ecdysozoa</taxon>
        <taxon>Nematoda</taxon>
        <taxon>Chromadorea</taxon>
        <taxon>Rhabditida</taxon>
        <taxon>Rhabditina</taxon>
        <taxon>Rhabditomorpha</taxon>
        <taxon>Strongyloidea</taxon>
        <taxon>Trichostrongylidae</taxon>
        <taxon>Trichostrongylus</taxon>
    </lineage>
</organism>
<dbReference type="Proteomes" id="UP001331761">
    <property type="component" value="Unassembled WGS sequence"/>
</dbReference>
<dbReference type="CDD" id="cd20335">
    <property type="entry name" value="BRcat_RBR"/>
    <property type="match status" value="1"/>
</dbReference>